<dbReference type="InterPro" id="IPR001646">
    <property type="entry name" value="5peptide_repeat"/>
</dbReference>
<sequence length="264" mass="29605">MALLDSEEKFQYLKLFERLEDFYIYWCKGEFISGFPKNLPLNQMQKLHTEKIFLDLREVDIFTGLNVMILLLELHRYAQTQDELKDNIVFYPCGKKDSDNFDEQRLLRIISYSNSVSLSTFLFTIGYFLSRANLEGANLEGANLSGANLEGANLEGAYLYSANLEGANLSGANLYAANLSGANLEGANLEGAYLYSANLEGAYLYSANLYGANLYGANLLNITWDEDTNWNGVRELDKARNRPESLLSQLNSTAHPSPSKDTPP</sequence>
<dbReference type="InterPro" id="IPR051082">
    <property type="entry name" value="Pentapeptide-BTB/POZ_domain"/>
</dbReference>
<evidence type="ECO:0000313" key="2">
    <source>
        <dbReference type="Proteomes" id="UP000604661"/>
    </source>
</evidence>
<keyword evidence="2" id="KW-1185">Reference proteome</keyword>
<dbReference type="Proteomes" id="UP000604661">
    <property type="component" value="Unassembled WGS sequence"/>
</dbReference>
<comment type="caution">
    <text evidence="1">The sequence shown here is derived from an EMBL/GenBank/DDBJ whole genome shotgun (WGS) entry which is preliminary data.</text>
</comment>
<evidence type="ECO:0000313" key="1">
    <source>
        <dbReference type="EMBL" id="MBD2565203.1"/>
    </source>
</evidence>
<dbReference type="PANTHER" id="PTHR14136">
    <property type="entry name" value="BTB_POZ DOMAIN-CONTAINING PROTEIN KCTD9"/>
    <property type="match status" value="1"/>
</dbReference>
<dbReference type="Pfam" id="PF00805">
    <property type="entry name" value="Pentapeptide"/>
    <property type="match status" value="1"/>
</dbReference>
<accession>A0ABR8F4S9</accession>
<name>A0ABR8F4S9_NOSLI</name>
<gene>
    <name evidence="1" type="ORF">H6G95_32425</name>
</gene>
<dbReference type="SUPFAM" id="SSF141571">
    <property type="entry name" value="Pentapeptide repeat-like"/>
    <property type="match status" value="1"/>
</dbReference>
<reference evidence="1 2" key="1">
    <citation type="journal article" date="2020" name="ISME J.">
        <title>Comparative genomics reveals insights into cyanobacterial evolution and habitat adaptation.</title>
        <authorList>
            <person name="Chen M.Y."/>
            <person name="Teng W.K."/>
            <person name="Zhao L."/>
            <person name="Hu C.X."/>
            <person name="Zhou Y.K."/>
            <person name="Han B.P."/>
            <person name="Song L.R."/>
            <person name="Shu W.S."/>
        </authorList>
    </citation>
    <scope>NUCLEOTIDE SEQUENCE [LARGE SCALE GENOMIC DNA]</scope>
    <source>
        <strain evidence="1 2">FACHB-391</strain>
    </source>
</reference>
<proteinExistence type="predicted"/>
<dbReference type="PANTHER" id="PTHR14136:SF17">
    <property type="entry name" value="BTB_POZ DOMAIN-CONTAINING PROTEIN KCTD9"/>
    <property type="match status" value="1"/>
</dbReference>
<protein>
    <submittedName>
        <fullName evidence="1">Pentapeptide repeat-containing protein</fullName>
    </submittedName>
</protein>
<dbReference type="Gene3D" id="2.160.20.80">
    <property type="entry name" value="E3 ubiquitin-protein ligase SopA"/>
    <property type="match status" value="1"/>
</dbReference>
<dbReference type="EMBL" id="JACJTE010000073">
    <property type="protein sequence ID" value="MBD2565203.1"/>
    <property type="molecule type" value="Genomic_DNA"/>
</dbReference>
<organism evidence="1 2">
    <name type="scientific">Nostoc linckia FACHB-391</name>
    <dbReference type="NCBI Taxonomy" id="2692906"/>
    <lineage>
        <taxon>Bacteria</taxon>
        <taxon>Bacillati</taxon>
        <taxon>Cyanobacteriota</taxon>
        <taxon>Cyanophyceae</taxon>
        <taxon>Nostocales</taxon>
        <taxon>Nostocaceae</taxon>
        <taxon>Nostoc</taxon>
    </lineage>
</organism>